<dbReference type="PANTHER" id="PTHR16684:SF11">
    <property type="entry name" value="CENTROMERE PROTEIN C"/>
    <property type="match status" value="1"/>
</dbReference>
<feature type="compositionally biased region" description="Basic and acidic residues" evidence="4">
    <location>
        <begin position="216"/>
        <end position="225"/>
    </location>
</feature>
<evidence type="ECO:0000256" key="2">
    <source>
        <dbReference type="ARBA" id="ARBA00010291"/>
    </source>
</evidence>
<dbReference type="InterPro" id="IPR028386">
    <property type="entry name" value="CENP-C/Mif2/cnp3"/>
</dbReference>
<name>A0A5A7QGG7_STRAF</name>
<dbReference type="OrthoDB" id="1939643at2759"/>
<comment type="caution">
    <text evidence="5">The sequence shown here is derived from an EMBL/GenBank/DDBJ whole genome shotgun (WGS) entry which is preliminary data.</text>
</comment>
<dbReference type="Proteomes" id="UP000325081">
    <property type="component" value="Unassembled WGS sequence"/>
</dbReference>
<feature type="region of interest" description="Disordered" evidence="4">
    <location>
        <begin position="86"/>
        <end position="107"/>
    </location>
</feature>
<comment type="subcellular location">
    <subcellularLocation>
        <location evidence="1">Nucleus</location>
    </subcellularLocation>
</comment>
<reference evidence="6" key="1">
    <citation type="journal article" date="2019" name="Curr. Biol.">
        <title>Genome Sequence of Striga asiatica Provides Insight into the Evolution of Plant Parasitism.</title>
        <authorList>
            <person name="Yoshida S."/>
            <person name="Kim S."/>
            <person name="Wafula E.K."/>
            <person name="Tanskanen J."/>
            <person name="Kim Y.M."/>
            <person name="Honaas L."/>
            <person name="Yang Z."/>
            <person name="Spallek T."/>
            <person name="Conn C.E."/>
            <person name="Ichihashi Y."/>
            <person name="Cheong K."/>
            <person name="Cui S."/>
            <person name="Der J.P."/>
            <person name="Gundlach H."/>
            <person name="Jiao Y."/>
            <person name="Hori C."/>
            <person name="Ishida J.K."/>
            <person name="Kasahara H."/>
            <person name="Kiba T."/>
            <person name="Kim M.S."/>
            <person name="Koo N."/>
            <person name="Laohavisit A."/>
            <person name="Lee Y.H."/>
            <person name="Lumba S."/>
            <person name="McCourt P."/>
            <person name="Mortimer J.C."/>
            <person name="Mutuku J.M."/>
            <person name="Nomura T."/>
            <person name="Sasaki-Sekimoto Y."/>
            <person name="Seto Y."/>
            <person name="Wang Y."/>
            <person name="Wakatake T."/>
            <person name="Sakakibara H."/>
            <person name="Demura T."/>
            <person name="Yamaguchi S."/>
            <person name="Yoneyama K."/>
            <person name="Manabe R.I."/>
            <person name="Nelson D.C."/>
            <person name="Schulman A.H."/>
            <person name="Timko M.P."/>
            <person name="dePamphilis C.W."/>
            <person name="Choi D."/>
            <person name="Shirasu K."/>
        </authorList>
    </citation>
    <scope>NUCLEOTIDE SEQUENCE [LARGE SCALE GENOMIC DNA]</scope>
    <source>
        <strain evidence="6">cv. UVA1</strain>
    </source>
</reference>
<dbReference type="GO" id="GO:0000776">
    <property type="term" value="C:kinetochore"/>
    <property type="evidence" value="ECO:0007669"/>
    <property type="project" value="InterPro"/>
</dbReference>
<protein>
    <submittedName>
        <fullName evidence="5">Centromere protein C</fullName>
    </submittedName>
</protein>
<evidence type="ECO:0000256" key="4">
    <source>
        <dbReference type="SAM" id="MobiDB-lite"/>
    </source>
</evidence>
<keyword evidence="6" id="KW-1185">Reference proteome</keyword>
<dbReference type="EMBL" id="BKCP01006848">
    <property type="protein sequence ID" value="GER44154.1"/>
    <property type="molecule type" value="Genomic_DNA"/>
</dbReference>
<evidence type="ECO:0000256" key="3">
    <source>
        <dbReference type="ARBA" id="ARBA00023242"/>
    </source>
</evidence>
<dbReference type="GO" id="GO:0005634">
    <property type="term" value="C:nucleus"/>
    <property type="evidence" value="ECO:0007669"/>
    <property type="project" value="UniProtKB-SubCell"/>
</dbReference>
<dbReference type="AlphaFoldDB" id="A0A5A7QGG7"/>
<feature type="region of interest" description="Disordered" evidence="4">
    <location>
        <begin position="475"/>
        <end position="661"/>
    </location>
</feature>
<evidence type="ECO:0000313" key="6">
    <source>
        <dbReference type="Proteomes" id="UP000325081"/>
    </source>
</evidence>
<keyword evidence="3" id="KW-0539">Nucleus</keyword>
<comment type="similarity">
    <text evidence="2">Belongs to the CENP-C/MIF2 family.</text>
</comment>
<evidence type="ECO:0000256" key="1">
    <source>
        <dbReference type="ARBA" id="ARBA00004123"/>
    </source>
</evidence>
<dbReference type="GO" id="GO:0051455">
    <property type="term" value="P:spindle attachment to meiosis I kinetochore"/>
    <property type="evidence" value="ECO:0007669"/>
    <property type="project" value="TreeGrafter"/>
</dbReference>
<gene>
    <name evidence="5" type="ORF">STAS_21037</name>
</gene>
<feature type="compositionally biased region" description="Polar residues" evidence="4">
    <location>
        <begin position="555"/>
        <end position="565"/>
    </location>
</feature>
<dbReference type="GO" id="GO:0019237">
    <property type="term" value="F:centromeric DNA binding"/>
    <property type="evidence" value="ECO:0007669"/>
    <property type="project" value="InterPro"/>
</dbReference>
<dbReference type="GO" id="GO:0051382">
    <property type="term" value="P:kinetochore assembly"/>
    <property type="evidence" value="ECO:0007669"/>
    <property type="project" value="InterPro"/>
</dbReference>
<dbReference type="GO" id="GO:0051315">
    <property type="term" value="P:attachment of mitotic spindle microtubules to kinetochore"/>
    <property type="evidence" value="ECO:0007669"/>
    <property type="project" value="TreeGrafter"/>
</dbReference>
<sequence length="754" mass="84452">MAKEAAASGITDPLSGLVGPSLFPRTFKASVGFPAPSDPKDLDSIHSLMKSLEFRSPEKLMKEAKRIVDGGAELLKSNLSSFLENAGNNGATHAKGKDRDRPQERRPGLGLVRKRAKFSLKTNISQPMVTWKNNVALDSIDDPDEYFEAYERMEKANKEIQKQLGANVDKFSLYEPSNNERRRRPGILGKTYTYKHRFTKDLSENDVSSQEIADADILRSQEDNSQKVAEGAIPSSPEDNSQRVVEEDIPVPPEDLNPDYNLEEVELAGSTKNKKNEYSDILQEVLSFNYEDLQGHGALNLLQERLNIKPLDIENLGMTKQLDVGRRSSISTVSESLRKSERNSLSIDRAFKSRNKKPTIEQKHLPGQVNFVSSPTPPRSPFCSISLLKKKILQPNPLRDPFTPTDIELSESPNALAAQLEDKLSGQVDAPDNLGMSNELEPHVDIVNMEPLVSNVDAPEDLGNTYSLPMPLVDENAGVQNVPNDSRPFEEPDNDFHTTMNINENESNPSVLEEDARDDTSSRQQTDPLVDENAGVQNVPSDSRPFEEPGKDFDTTMNINENESNPYVLEEEARDDTSSRQQTDPLVDENAGIQNVPSDSRPFEEPSKDFGTAMNIDEKESNPLVLEEEARDDTSSRQQTDPDQQHEAHQAKLPRKTRVTGEKRLRKLHPMRKSLADAGTSFESGVRRSKRVKMRALEFWKGERFLYGRVNDSLKLIGVKYISPGKDSKNLKVKPYISSQSSKLKELLEMEGSR</sequence>
<proteinExistence type="inferred from homology"/>
<feature type="compositionally biased region" description="Polar residues" evidence="4">
    <location>
        <begin position="497"/>
        <end position="510"/>
    </location>
</feature>
<feature type="compositionally biased region" description="Basic and acidic residues" evidence="4">
    <location>
        <begin position="487"/>
        <end position="496"/>
    </location>
</feature>
<evidence type="ECO:0000313" key="5">
    <source>
        <dbReference type="EMBL" id="GER44154.1"/>
    </source>
</evidence>
<dbReference type="PANTHER" id="PTHR16684">
    <property type="entry name" value="CENTROMERE PROTEIN C"/>
    <property type="match status" value="1"/>
</dbReference>
<organism evidence="5 6">
    <name type="scientific">Striga asiatica</name>
    <name type="common">Asiatic witchweed</name>
    <name type="synonym">Buchnera asiatica</name>
    <dbReference type="NCBI Taxonomy" id="4170"/>
    <lineage>
        <taxon>Eukaryota</taxon>
        <taxon>Viridiplantae</taxon>
        <taxon>Streptophyta</taxon>
        <taxon>Embryophyta</taxon>
        <taxon>Tracheophyta</taxon>
        <taxon>Spermatophyta</taxon>
        <taxon>Magnoliopsida</taxon>
        <taxon>eudicotyledons</taxon>
        <taxon>Gunneridae</taxon>
        <taxon>Pentapetalae</taxon>
        <taxon>asterids</taxon>
        <taxon>lamiids</taxon>
        <taxon>Lamiales</taxon>
        <taxon>Orobanchaceae</taxon>
        <taxon>Buchnereae</taxon>
        <taxon>Striga</taxon>
    </lineage>
</organism>
<feature type="region of interest" description="Disordered" evidence="4">
    <location>
        <begin position="216"/>
        <end position="244"/>
    </location>
</feature>
<accession>A0A5A7QGG7</accession>
<feature type="compositionally biased region" description="Basic and acidic residues" evidence="4">
    <location>
        <begin position="95"/>
        <end position="107"/>
    </location>
</feature>
<feature type="compositionally biased region" description="Basic and acidic residues" evidence="4">
    <location>
        <begin position="544"/>
        <end position="554"/>
    </location>
</feature>
<feature type="compositionally biased region" description="Basic residues" evidence="4">
    <location>
        <begin position="652"/>
        <end position="661"/>
    </location>
</feature>